<dbReference type="Proteomes" id="UP000287166">
    <property type="component" value="Unassembled WGS sequence"/>
</dbReference>
<feature type="transmembrane region" description="Helical" evidence="2">
    <location>
        <begin position="47"/>
        <end position="65"/>
    </location>
</feature>
<name>A0A401H6N1_9APHY</name>
<organism evidence="3 4">
    <name type="scientific">Sparassis crispa</name>
    <dbReference type="NCBI Taxonomy" id="139825"/>
    <lineage>
        <taxon>Eukaryota</taxon>
        <taxon>Fungi</taxon>
        <taxon>Dikarya</taxon>
        <taxon>Basidiomycota</taxon>
        <taxon>Agaricomycotina</taxon>
        <taxon>Agaricomycetes</taxon>
        <taxon>Polyporales</taxon>
        <taxon>Sparassidaceae</taxon>
        <taxon>Sparassis</taxon>
    </lineage>
</organism>
<evidence type="ECO:0000256" key="1">
    <source>
        <dbReference type="SAM" id="MobiDB-lite"/>
    </source>
</evidence>
<reference evidence="3 4" key="1">
    <citation type="journal article" date="2018" name="Sci. Rep.">
        <title>Genome sequence of the cauliflower mushroom Sparassis crispa (Hanabiratake) and its association with beneficial usage.</title>
        <authorList>
            <person name="Kiyama R."/>
            <person name="Furutani Y."/>
            <person name="Kawaguchi K."/>
            <person name="Nakanishi T."/>
        </authorList>
    </citation>
    <scope>NUCLEOTIDE SEQUENCE [LARGE SCALE GENOMIC DNA]</scope>
</reference>
<dbReference type="EMBL" id="BFAD01000018">
    <property type="protein sequence ID" value="GBE90108.1"/>
    <property type="molecule type" value="Genomic_DNA"/>
</dbReference>
<evidence type="ECO:0000256" key="2">
    <source>
        <dbReference type="SAM" id="Phobius"/>
    </source>
</evidence>
<dbReference type="RefSeq" id="XP_027621021.1">
    <property type="nucleotide sequence ID" value="XM_027765220.1"/>
</dbReference>
<keyword evidence="2" id="KW-0812">Transmembrane</keyword>
<dbReference type="OrthoDB" id="2538110at2759"/>
<evidence type="ECO:0008006" key="5">
    <source>
        <dbReference type="Google" id="ProtNLM"/>
    </source>
</evidence>
<comment type="caution">
    <text evidence="3">The sequence shown here is derived from an EMBL/GenBank/DDBJ whole genome shotgun (WGS) entry which is preliminary data.</text>
</comment>
<evidence type="ECO:0000313" key="3">
    <source>
        <dbReference type="EMBL" id="GBE90108.1"/>
    </source>
</evidence>
<feature type="compositionally biased region" description="Basic and acidic residues" evidence="1">
    <location>
        <begin position="1"/>
        <end position="39"/>
    </location>
</feature>
<evidence type="ECO:0000313" key="4">
    <source>
        <dbReference type="Proteomes" id="UP000287166"/>
    </source>
</evidence>
<accession>A0A401H6N1</accession>
<dbReference type="AlphaFoldDB" id="A0A401H6N1"/>
<proteinExistence type="predicted"/>
<keyword evidence="2" id="KW-0472">Membrane</keyword>
<dbReference type="STRING" id="139825.A0A401H6N1"/>
<gene>
    <name evidence="3" type="ORF">SCP_1801320</name>
</gene>
<feature type="region of interest" description="Disordered" evidence="1">
    <location>
        <begin position="1"/>
        <end position="42"/>
    </location>
</feature>
<protein>
    <recommendedName>
        <fullName evidence="5">Transmembrane protein</fullName>
    </recommendedName>
</protein>
<keyword evidence="4" id="KW-1185">Reference proteome</keyword>
<dbReference type="InParanoid" id="A0A401H6N1"/>
<keyword evidence="2" id="KW-1133">Transmembrane helix</keyword>
<dbReference type="GeneID" id="38787025"/>
<sequence length="115" mass="13313">MSPTTEKKVRRDTPDDVKGRPEPTNDVHVLSERLSRDPRFNPPTPSVWKRVALLIFVVVLFWLAFSMRAQHHKPAVVHAQRYSKEFKYRPAASPVITERLKDGRTRIRGAMPSVR</sequence>